<dbReference type="RefSeq" id="WP_168884871.1">
    <property type="nucleotide sequence ID" value="NZ_JABAIL010000010.1"/>
</dbReference>
<comment type="subcellular location">
    <subcellularLocation>
        <location evidence="1">Cell inner membrane</location>
    </subcellularLocation>
</comment>
<evidence type="ECO:0000256" key="3">
    <source>
        <dbReference type="ARBA" id="ARBA00022519"/>
    </source>
</evidence>
<dbReference type="GO" id="GO:0016746">
    <property type="term" value="F:acyltransferase activity"/>
    <property type="evidence" value="ECO:0007669"/>
    <property type="project" value="UniProtKB-KW"/>
</dbReference>
<evidence type="ECO:0000256" key="1">
    <source>
        <dbReference type="ARBA" id="ARBA00004533"/>
    </source>
</evidence>
<dbReference type="AlphaFoldDB" id="A0A7X8XYF2"/>
<dbReference type="PANTHER" id="PTHR30606:SF10">
    <property type="entry name" value="PHOSPHATIDYLINOSITOL MANNOSIDE ACYLTRANSFERASE"/>
    <property type="match status" value="1"/>
</dbReference>
<keyword evidence="6" id="KW-0012">Acyltransferase</keyword>
<keyword evidence="2" id="KW-1003">Cell membrane</keyword>
<keyword evidence="4" id="KW-0808">Transferase</keyword>
<protein>
    <recommendedName>
        <fullName evidence="10">KDO2-lipid IV(A) lauroyltransferase</fullName>
    </recommendedName>
</protein>
<accession>A0A7X8XYF2</accession>
<keyword evidence="9" id="KW-1185">Reference proteome</keyword>
<keyword evidence="7" id="KW-0812">Transmembrane</keyword>
<dbReference type="CDD" id="cd07984">
    <property type="entry name" value="LPLAT_LABLAT-like"/>
    <property type="match status" value="1"/>
</dbReference>
<evidence type="ECO:0000256" key="4">
    <source>
        <dbReference type="ARBA" id="ARBA00022679"/>
    </source>
</evidence>
<dbReference type="InterPro" id="IPR004960">
    <property type="entry name" value="LipA_acyltrans"/>
</dbReference>
<evidence type="ECO:0000256" key="2">
    <source>
        <dbReference type="ARBA" id="ARBA00022475"/>
    </source>
</evidence>
<dbReference type="GO" id="GO:0009247">
    <property type="term" value="P:glycolipid biosynthetic process"/>
    <property type="evidence" value="ECO:0007669"/>
    <property type="project" value="UniProtKB-ARBA"/>
</dbReference>
<evidence type="ECO:0000256" key="6">
    <source>
        <dbReference type="ARBA" id="ARBA00023315"/>
    </source>
</evidence>
<proteinExistence type="predicted"/>
<evidence type="ECO:0000256" key="5">
    <source>
        <dbReference type="ARBA" id="ARBA00023136"/>
    </source>
</evidence>
<evidence type="ECO:0008006" key="10">
    <source>
        <dbReference type="Google" id="ProtNLM"/>
    </source>
</evidence>
<dbReference type="PANTHER" id="PTHR30606">
    <property type="entry name" value="LIPID A BIOSYNTHESIS LAUROYL ACYLTRANSFERASE"/>
    <property type="match status" value="1"/>
</dbReference>
<dbReference type="Pfam" id="PF03279">
    <property type="entry name" value="Lip_A_acyltrans"/>
    <property type="match status" value="1"/>
</dbReference>
<dbReference type="GO" id="GO:0005886">
    <property type="term" value="C:plasma membrane"/>
    <property type="evidence" value="ECO:0007669"/>
    <property type="project" value="UniProtKB-SubCell"/>
</dbReference>
<evidence type="ECO:0000313" key="8">
    <source>
        <dbReference type="EMBL" id="NLR94157.1"/>
    </source>
</evidence>
<organism evidence="8 9">
    <name type="scientific">Flammeovirga agarivorans</name>
    <dbReference type="NCBI Taxonomy" id="2726742"/>
    <lineage>
        <taxon>Bacteria</taxon>
        <taxon>Pseudomonadati</taxon>
        <taxon>Bacteroidota</taxon>
        <taxon>Cytophagia</taxon>
        <taxon>Cytophagales</taxon>
        <taxon>Flammeovirgaceae</taxon>
        <taxon>Flammeovirga</taxon>
    </lineage>
</organism>
<keyword evidence="3" id="KW-0997">Cell inner membrane</keyword>
<keyword evidence="7" id="KW-1133">Transmembrane helix</keyword>
<name>A0A7X8XYF2_9BACT</name>
<dbReference type="Proteomes" id="UP000585050">
    <property type="component" value="Unassembled WGS sequence"/>
</dbReference>
<comment type="caution">
    <text evidence="8">The sequence shown here is derived from an EMBL/GenBank/DDBJ whole genome shotgun (WGS) entry which is preliminary data.</text>
</comment>
<reference evidence="8 9" key="1">
    <citation type="submission" date="2020-04" db="EMBL/GenBank/DDBJ databases">
        <title>Flammeovirga sp. SR4, a novel species isolated from seawater.</title>
        <authorList>
            <person name="Wang X."/>
        </authorList>
    </citation>
    <scope>NUCLEOTIDE SEQUENCE [LARGE SCALE GENOMIC DNA]</scope>
    <source>
        <strain evidence="8 9">SR4</strain>
    </source>
</reference>
<gene>
    <name evidence="8" type="ORF">HGP29_23340</name>
</gene>
<keyword evidence="5 7" id="KW-0472">Membrane</keyword>
<dbReference type="EMBL" id="JABAIL010000010">
    <property type="protein sequence ID" value="NLR94157.1"/>
    <property type="molecule type" value="Genomic_DNA"/>
</dbReference>
<evidence type="ECO:0000313" key="9">
    <source>
        <dbReference type="Proteomes" id="UP000585050"/>
    </source>
</evidence>
<evidence type="ECO:0000256" key="7">
    <source>
        <dbReference type="SAM" id="Phobius"/>
    </source>
</evidence>
<feature type="transmembrane region" description="Helical" evidence="7">
    <location>
        <begin position="6"/>
        <end position="24"/>
    </location>
</feature>
<sequence>MTKILYGLFIWPITILPFSVLYKISDFLYFVLYKLIGYRTTVVKANLKNSFPEKSDEEIKEIESKFYRHLCDLICESFKMFNISEKELLERCVYDDMDLINKYKDRNLCIIGHHYNNFEYAATSATASVGRQISCLFSKLSNDFFNEKITTSRSQFGMNMIQKDYAKSFFESKHEKPIGLIFGADQSPTYSKKVIWTNFLNQETACFFGPEKYAKENDMVVIFTKITKVKRGYYRLNFELVTDQPLLEEHGFITEKHTRMLEKEIKKRPQYWLWTHKRWKRTREKHEEFVPATA</sequence>